<dbReference type="EMBL" id="FOEQ01000005">
    <property type="protein sequence ID" value="SER09613.1"/>
    <property type="molecule type" value="Genomic_DNA"/>
</dbReference>
<evidence type="ECO:0000256" key="1">
    <source>
        <dbReference type="SAM" id="MobiDB-lite"/>
    </source>
</evidence>
<organism evidence="3 5">
    <name type="scientific">Pseudomonas soli</name>
    <dbReference type="NCBI Taxonomy" id="1306993"/>
    <lineage>
        <taxon>Bacteria</taxon>
        <taxon>Pseudomonadati</taxon>
        <taxon>Pseudomonadota</taxon>
        <taxon>Gammaproteobacteria</taxon>
        <taxon>Pseudomonadales</taxon>
        <taxon>Pseudomonadaceae</taxon>
        <taxon>Pseudomonas</taxon>
    </lineage>
</organism>
<dbReference type="Proteomes" id="UP001209279">
    <property type="component" value="Chromosome"/>
</dbReference>
<reference evidence="2 6" key="3">
    <citation type="submission" date="2024-01" db="EMBL/GenBank/DDBJ databases">
        <title>Unpublished Manusciprt.</title>
        <authorList>
            <person name="Duman M."/>
            <person name="Valdes E.G."/>
            <person name="Ajmi N."/>
            <person name="Altun S."/>
            <person name="Saticioglu I.B."/>
        </authorList>
    </citation>
    <scope>NUCLEOTIDE SEQUENCE [LARGE SCALE GENOMIC DNA]</scope>
    <source>
        <strain evidence="2 6">139P</strain>
    </source>
</reference>
<accession>A0A1H9LF93</accession>
<reference evidence="3 5" key="1">
    <citation type="submission" date="2016-10" db="EMBL/GenBank/DDBJ databases">
        <authorList>
            <person name="de Groot N.N."/>
        </authorList>
    </citation>
    <scope>NUCLEOTIDE SEQUENCE [LARGE SCALE GENOMIC DNA]</scope>
    <source>
        <strain evidence="3 5">LMG 27941</strain>
    </source>
</reference>
<keyword evidence="6" id="KW-1185">Reference proteome</keyword>
<name>A0A1H9LF93_9PSED</name>
<dbReference type="Proteomes" id="UP000199221">
    <property type="component" value="Unassembled WGS sequence"/>
</dbReference>
<feature type="compositionally biased region" description="Low complexity" evidence="1">
    <location>
        <begin position="92"/>
        <end position="106"/>
    </location>
</feature>
<proteinExistence type="predicted"/>
<dbReference type="RefSeq" id="WP_023632737.1">
    <property type="nucleotide sequence ID" value="NZ_CATKPM010000070.1"/>
</dbReference>
<evidence type="ECO:0000313" key="3">
    <source>
        <dbReference type="EMBL" id="SER09613.1"/>
    </source>
</evidence>
<dbReference type="AlphaFoldDB" id="A0A1H9LF93"/>
<evidence type="ECO:0000313" key="6">
    <source>
        <dbReference type="Proteomes" id="UP001329505"/>
    </source>
</evidence>
<dbReference type="EMBL" id="JAZDQQ010000004">
    <property type="protein sequence ID" value="MEE1879663.1"/>
    <property type="molecule type" value="Genomic_DNA"/>
</dbReference>
<sequence>MKIADSRNSTDVQEGSAPLILSQRHTSRGQTGSLIVQQESLSLADNLGYIILRRYFEHYDPGCGEWVEYSHTVPIRELVHWLMAHGKLQIQASQDAPPPQAWQAAAQEERRP</sequence>
<evidence type="ECO:0000313" key="5">
    <source>
        <dbReference type="Proteomes" id="UP000199221"/>
    </source>
</evidence>
<dbReference type="Proteomes" id="UP001329505">
    <property type="component" value="Unassembled WGS sequence"/>
</dbReference>
<reference evidence="4" key="2">
    <citation type="submission" date="2021-08" db="EMBL/GenBank/DDBJ databases">
        <authorList>
            <person name="Yaryura P.M."/>
            <person name="Bianco M.I."/>
            <person name="Morais C."/>
            <person name="Setubal J.C."/>
        </authorList>
    </citation>
    <scope>NUCLEOTIDE SEQUENCE</scope>
    <source>
        <strain evidence="4">AP1</strain>
    </source>
</reference>
<protein>
    <submittedName>
        <fullName evidence="3">Uncharacterized protein</fullName>
    </submittedName>
</protein>
<dbReference type="EMBL" id="CP083803">
    <property type="protein sequence ID" value="UXZ43305.1"/>
    <property type="molecule type" value="Genomic_DNA"/>
</dbReference>
<gene>
    <name evidence="4" type="ORF">K7K07_14590</name>
    <name evidence="3" type="ORF">SAMN05216230_105293</name>
    <name evidence="2" type="ORF">V0R55_05785</name>
</gene>
<dbReference type="KEGG" id="pmos:O165_012695"/>
<evidence type="ECO:0000313" key="2">
    <source>
        <dbReference type="EMBL" id="MEE1879663.1"/>
    </source>
</evidence>
<feature type="region of interest" description="Disordered" evidence="1">
    <location>
        <begin position="92"/>
        <end position="112"/>
    </location>
</feature>
<evidence type="ECO:0000313" key="4">
    <source>
        <dbReference type="EMBL" id="UXZ43305.1"/>
    </source>
</evidence>